<accession>A0A380JG02</accession>
<dbReference type="InterPro" id="IPR029058">
    <property type="entry name" value="AB_hydrolase_fold"/>
</dbReference>
<evidence type="ECO:0000256" key="1">
    <source>
        <dbReference type="SAM" id="Phobius"/>
    </source>
</evidence>
<name>A0A380JG02_STRDO</name>
<dbReference type="EC" id="1.11.1.10" evidence="3"/>
<dbReference type="InterPro" id="IPR050266">
    <property type="entry name" value="AB_hydrolase_sf"/>
</dbReference>
<reference evidence="3 4" key="1">
    <citation type="submission" date="2018-06" db="EMBL/GenBank/DDBJ databases">
        <authorList>
            <consortium name="Pathogen Informatics"/>
            <person name="Doyle S."/>
        </authorList>
    </citation>
    <scope>NUCLEOTIDE SEQUENCE [LARGE SCALE GENOMIC DNA]</scope>
    <source>
        <strain evidence="4">NCTC 11391</strain>
    </source>
</reference>
<dbReference type="OrthoDB" id="9805423at2"/>
<dbReference type="SUPFAM" id="SSF53474">
    <property type="entry name" value="alpha/beta-Hydrolases"/>
    <property type="match status" value="1"/>
</dbReference>
<keyword evidence="4" id="KW-1185">Reference proteome</keyword>
<protein>
    <submittedName>
        <fullName evidence="3">Hydrolase, alpha/beta hydrolase fold family</fullName>
        <ecNumber evidence="3">1.11.1.10</ecNumber>
    </submittedName>
</protein>
<dbReference type="EMBL" id="UHFA01000002">
    <property type="protein sequence ID" value="SUN36328.1"/>
    <property type="molecule type" value="Genomic_DNA"/>
</dbReference>
<organism evidence="3 4">
    <name type="scientific">Streptococcus downei MFe28</name>
    <dbReference type="NCBI Taxonomy" id="764290"/>
    <lineage>
        <taxon>Bacteria</taxon>
        <taxon>Bacillati</taxon>
        <taxon>Bacillota</taxon>
        <taxon>Bacilli</taxon>
        <taxon>Lactobacillales</taxon>
        <taxon>Streptococcaceae</taxon>
        <taxon>Streptococcus</taxon>
    </lineage>
</organism>
<dbReference type="Proteomes" id="UP000254082">
    <property type="component" value="Unassembled WGS sequence"/>
</dbReference>
<keyword evidence="1" id="KW-1133">Transmembrane helix</keyword>
<dbReference type="Pfam" id="PF12146">
    <property type="entry name" value="Hydrolase_4"/>
    <property type="match status" value="1"/>
</dbReference>
<dbReference type="Gene3D" id="3.40.50.1820">
    <property type="entry name" value="alpha/beta hydrolase"/>
    <property type="match status" value="1"/>
</dbReference>
<sequence>MVGQEKWIETADGTFVYVEIFGQGQPLVFLHGNSSSSRYFKQQISFFVKNYQVIVLDSRGHGRTQAKAQTISFDQMADDLHQVFTVLKIQKAILVGHSDGANLAMIFQKKYPQAVVGMLLNSGNITTKALHLADRLLIWLAYGFLAVLSLLIPSFKAKSRVIYLMLQDLTIKQADLAAVRVPVLVLVGKHDLIKLSYSRSLASYFPKGIFYSLKGFGHNIVKKDSQTFNQITHQFIKHILLGVPFESPS</sequence>
<keyword evidence="1" id="KW-0472">Membrane</keyword>
<evidence type="ECO:0000259" key="2">
    <source>
        <dbReference type="Pfam" id="PF12146"/>
    </source>
</evidence>
<dbReference type="PANTHER" id="PTHR43798">
    <property type="entry name" value="MONOACYLGLYCEROL LIPASE"/>
    <property type="match status" value="1"/>
</dbReference>
<evidence type="ECO:0000313" key="4">
    <source>
        <dbReference type="Proteomes" id="UP000254082"/>
    </source>
</evidence>
<keyword evidence="3" id="KW-0575">Peroxidase</keyword>
<dbReference type="GO" id="GO:0016691">
    <property type="term" value="F:chloride peroxidase activity"/>
    <property type="evidence" value="ECO:0007669"/>
    <property type="project" value="UniProtKB-EC"/>
</dbReference>
<proteinExistence type="predicted"/>
<keyword evidence="1" id="KW-0812">Transmembrane</keyword>
<dbReference type="GO" id="GO:0016787">
    <property type="term" value="F:hydrolase activity"/>
    <property type="evidence" value="ECO:0007669"/>
    <property type="project" value="UniProtKB-KW"/>
</dbReference>
<dbReference type="AlphaFoldDB" id="A0A380JG02"/>
<evidence type="ECO:0000313" key="3">
    <source>
        <dbReference type="EMBL" id="SUN36328.1"/>
    </source>
</evidence>
<dbReference type="RefSeq" id="WP_002998449.1">
    <property type="nucleotide sequence ID" value="NZ_UHFA01000002.1"/>
</dbReference>
<gene>
    <name evidence="3" type="primary">cpo</name>
    <name evidence="3" type="ORF">NCTC11391_01375</name>
</gene>
<feature type="transmembrane region" description="Helical" evidence="1">
    <location>
        <begin position="136"/>
        <end position="155"/>
    </location>
</feature>
<keyword evidence="3" id="KW-0560">Oxidoreductase</keyword>
<feature type="domain" description="Serine aminopeptidase S33" evidence="2">
    <location>
        <begin position="27"/>
        <end position="158"/>
    </location>
</feature>
<dbReference type="InterPro" id="IPR022742">
    <property type="entry name" value="Hydrolase_4"/>
</dbReference>
<keyword evidence="3" id="KW-0378">Hydrolase</keyword>